<evidence type="ECO:0000313" key="5">
    <source>
        <dbReference type="Proteomes" id="UP000001194"/>
    </source>
</evidence>
<feature type="region of interest" description="Disordered" evidence="3">
    <location>
        <begin position="593"/>
        <end position="682"/>
    </location>
</feature>
<dbReference type="Gene3D" id="2.120.10.80">
    <property type="entry name" value="Kelch-type beta propeller"/>
    <property type="match status" value="2"/>
</dbReference>
<dbReference type="FunCoup" id="B0CVB1">
    <property type="interactions" value="101"/>
</dbReference>
<keyword evidence="5" id="KW-1185">Reference proteome</keyword>
<dbReference type="GO" id="GO:0045454">
    <property type="term" value="P:cell redox homeostasis"/>
    <property type="evidence" value="ECO:0007669"/>
    <property type="project" value="TreeGrafter"/>
</dbReference>
<dbReference type="Proteomes" id="UP000001194">
    <property type="component" value="Unassembled WGS sequence"/>
</dbReference>
<name>B0CVB1_LACBS</name>
<evidence type="ECO:0000256" key="3">
    <source>
        <dbReference type="SAM" id="MobiDB-lite"/>
    </source>
</evidence>
<evidence type="ECO:0000256" key="2">
    <source>
        <dbReference type="ARBA" id="ARBA00022737"/>
    </source>
</evidence>
<dbReference type="InParanoid" id="B0CVB1"/>
<feature type="region of interest" description="Disordered" evidence="3">
    <location>
        <begin position="789"/>
        <end position="810"/>
    </location>
</feature>
<reference evidence="4 5" key="1">
    <citation type="journal article" date="2008" name="Nature">
        <title>The genome of Laccaria bicolor provides insights into mycorrhizal symbiosis.</title>
        <authorList>
            <person name="Martin F."/>
            <person name="Aerts A."/>
            <person name="Ahren D."/>
            <person name="Brun A."/>
            <person name="Danchin E.G.J."/>
            <person name="Duchaussoy F."/>
            <person name="Gibon J."/>
            <person name="Kohler A."/>
            <person name="Lindquist E."/>
            <person name="Pereda V."/>
            <person name="Salamov A."/>
            <person name="Shapiro H.J."/>
            <person name="Wuyts J."/>
            <person name="Blaudez D."/>
            <person name="Buee M."/>
            <person name="Brokstein P."/>
            <person name="Canbaeck B."/>
            <person name="Cohen D."/>
            <person name="Courty P.E."/>
            <person name="Coutinho P.M."/>
            <person name="Delaruelle C."/>
            <person name="Detter J.C."/>
            <person name="Deveau A."/>
            <person name="DiFazio S."/>
            <person name="Duplessis S."/>
            <person name="Fraissinet-Tachet L."/>
            <person name="Lucic E."/>
            <person name="Frey-Klett P."/>
            <person name="Fourrey C."/>
            <person name="Feussner I."/>
            <person name="Gay G."/>
            <person name="Grimwood J."/>
            <person name="Hoegger P.J."/>
            <person name="Jain P."/>
            <person name="Kilaru S."/>
            <person name="Labbe J."/>
            <person name="Lin Y.C."/>
            <person name="Legue V."/>
            <person name="Le Tacon F."/>
            <person name="Marmeisse R."/>
            <person name="Melayah D."/>
            <person name="Montanini B."/>
            <person name="Muratet M."/>
            <person name="Nehls U."/>
            <person name="Niculita-Hirzel H."/>
            <person name="Oudot-Le Secq M.P."/>
            <person name="Peter M."/>
            <person name="Quesneville H."/>
            <person name="Rajashekar B."/>
            <person name="Reich M."/>
            <person name="Rouhier N."/>
            <person name="Schmutz J."/>
            <person name="Yin T."/>
            <person name="Chalot M."/>
            <person name="Henrissat B."/>
            <person name="Kuees U."/>
            <person name="Lucas S."/>
            <person name="Van de Peer Y."/>
            <person name="Podila G.K."/>
            <person name="Polle A."/>
            <person name="Pukkila P.J."/>
            <person name="Richardson P.M."/>
            <person name="Rouze P."/>
            <person name="Sanders I.R."/>
            <person name="Stajich J.E."/>
            <person name="Tunlid A."/>
            <person name="Tuskan G."/>
            <person name="Grigoriev I.V."/>
        </authorList>
    </citation>
    <scope>NUCLEOTIDE SEQUENCE [LARGE SCALE GENOMIC DNA]</scope>
    <source>
        <strain evidence="5">S238N-H82 / ATCC MYA-4686</strain>
    </source>
</reference>
<dbReference type="AlphaFoldDB" id="B0CVB1"/>
<dbReference type="PANTHER" id="PTHR43503">
    <property type="entry name" value="MCG48959-RELATED"/>
    <property type="match status" value="1"/>
</dbReference>
<proteinExistence type="predicted"/>
<dbReference type="PANTHER" id="PTHR43503:SF2">
    <property type="entry name" value="NEGATIVE REGULATOR OF SPORULATION MDS3-RELATED"/>
    <property type="match status" value="1"/>
</dbReference>
<evidence type="ECO:0000256" key="1">
    <source>
        <dbReference type="ARBA" id="ARBA00022441"/>
    </source>
</evidence>
<feature type="compositionally biased region" description="Low complexity" evidence="3">
    <location>
        <begin position="613"/>
        <end position="624"/>
    </location>
</feature>
<dbReference type="GO" id="GO:0005739">
    <property type="term" value="C:mitochondrion"/>
    <property type="evidence" value="ECO:0007669"/>
    <property type="project" value="TreeGrafter"/>
</dbReference>
<dbReference type="RefSeq" id="XP_001875793.1">
    <property type="nucleotide sequence ID" value="XM_001875758.1"/>
</dbReference>
<feature type="region of interest" description="Disordered" evidence="3">
    <location>
        <begin position="215"/>
        <end position="239"/>
    </location>
</feature>
<feature type="region of interest" description="Disordered" evidence="3">
    <location>
        <begin position="853"/>
        <end position="875"/>
    </location>
</feature>
<dbReference type="Gene3D" id="3.30.710.10">
    <property type="entry name" value="Potassium Channel Kv1.1, Chain A"/>
    <property type="match status" value="1"/>
</dbReference>
<sequence>MLHSIYDLTTFCRKTTGNVPAKLVGASTTVVGSKMYLFGGRLVTERRMVNDLYIFDLDTFVWERIPPLAEDDVPRARYFHSADTWNNQLVVFGGMSNQPDSPNPDELCVLNDVRFFDIPTRRWLPDLHGSISSPENLIPRARYAHLSSVTSDRLFIIGGQDFFNTWLDDVCVYDLFAKTWVQRRDYPRHCGTYRSVAVSSQSIIRSPQEEVQASLSTSTIGPPGTRFHSGKANNPTPDVTPSEGLVHLPYSAAPTEDHPSDIYLYSNYNFTDVKRELEVFSPLPDVDFTIQDRSTAMTGSTFPPGLRFPTGAILGNHLIIAGTYLAHSYQSFSIWVLDLNAMTWSRIDPGKAVETGSWFRGCLWPEANKFLIFGNRNGNLVDDYNRRLLSWDNVAVVDLEAFGIYQAPPLKLDLRMQELGLAALEESVLTDFEIICDDGRKIPCSRKILEERWPWFKEKKKQLLKTADSTLQTLPTSAMHVPLPETAGPVGQPRADPRLTPRSFRLSESYPVTLALLQYFYSLALITPLQHAPTVLSQLLVLSTNYRISHLEALVKHAMHRALSNSTSVGVYEVATLCGCRSLQIRALKTVMSYTQKRPSRSKGEKDGGGSGRPPDAGGSSQDGSAGGRPSNNSRYISRPRGTSDAKWRTLTDNGASSSGYNSRRSDPQVLISPPSVVTIPSNEQVHPQHPILAGEIFGLTIKKQPILNPTSQEPVGNIFPQTASQDRSLSTPSSPAPEPGGLSTNSSTDLPGRGQARLEAYPTTLPFVPFHLPRPRPPLIEIDSTDNISSAQSNEGASPLTPSSPSLDDTDSAAQILIPIIVQKGTSFQKALTEPSVVSLKLSSLSPLSPSWVKAATNRSPGKRKTDARPTSNKTLVRDVQTFATRPKLVSLN</sequence>
<dbReference type="OrthoDB" id="10001928at2759"/>
<feature type="compositionally biased region" description="Polar residues" evidence="3">
    <location>
        <begin position="709"/>
        <end position="734"/>
    </location>
</feature>
<keyword evidence="1" id="KW-0880">Kelch repeat</keyword>
<dbReference type="GeneID" id="6071545"/>
<dbReference type="InterPro" id="IPR015915">
    <property type="entry name" value="Kelch-typ_b-propeller"/>
</dbReference>
<dbReference type="EMBL" id="DS547093">
    <property type="protein sequence ID" value="EDR13295.1"/>
    <property type="molecule type" value="Genomic_DNA"/>
</dbReference>
<feature type="compositionally biased region" description="Polar residues" evidence="3">
    <location>
        <begin position="651"/>
        <end position="663"/>
    </location>
</feature>
<dbReference type="SUPFAM" id="SSF117281">
    <property type="entry name" value="Kelch motif"/>
    <property type="match status" value="1"/>
</dbReference>
<feature type="compositionally biased region" description="Low complexity" evidence="3">
    <location>
        <begin position="798"/>
        <end position="808"/>
    </location>
</feature>
<dbReference type="InterPro" id="IPR011333">
    <property type="entry name" value="SKP1/BTB/POZ_sf"/>
</dbReference>
<feature type="region of interest" description="Disordered" evidence="3">
    <location>
        <begin position="709"/>
        <end position="755"/>
    </location>
</feature>
<keyword evidence="2" id="KW-0677">Repeat</keyword>
<gene>
    <name evidence="4" type="ORF">LACBIDRAFT_309006</name>
</gene>
<protein>
    <submittedName>
        <fullName evidence="4">Predicted protein</fullName>
    </submittedName>
</protein>
<accession>B0CVB1</accession>
<evidence type="ECO:0000313" key="4">
    <source>
        <dbReference type="EMBL" id="EDR13295.1"/>
    </source>
</evidence>
<organism evidence="5">
    <name type="scientific">Laccaria bicolor (strain S238N-H82 / ATCC MYA-4686)</name>
    <name type="common">Bicoloured deceiver</name>
    <name type="synonym">Laccaria laccata var. bicolor</name>
    <dbReference type="NCBI Taxonomy" id="486041"/>
    <lineage>
        <taxon>Eukaryota</taxon>
        <taxon>Fungi</taxon>
        <taxon>Dikarya</taxon>
        <taxon>Basidiomycota</taxon>
        <taxon>Agaricomycotina</taxon>
        <taxon>Agaricomycetes</taxon>
        <taxon>Agaricomycetidae</taxon>
        <taxon>Agaricales</taxon>
        <taxon>Agaricineae</taxon>
        <taxon>Hydnangiaceae</taxon>
        <taxon>Laccaria</taxon>
    </lineage>
</organism>
<dbReference type="HOGENOM" id="CLU_005349_2_1_1"/>
<dbReference type="KEGG" id="lbc:LACBIDRAFT_309006"/>
<dbReference type="GO" id="GO:0005829">
    <property type="term" value="C:cytosol"/>
    <property type="evidence" value="ECO:0007669"/>
    <property type="project" value="TreeGrafter"/>
</dbReference>
<dbReference type="STRING" id="486041.B0CVB1"/>
<dbReference type="Pfam" id="PF24681">
    <property type="entry name" value="Kelch_KLHDC2_KLHL20_DRC7"/>
    <property type="match status" value="1"/>
</dbReference>